<evidence type="ECO:0000256" key="1">
    <source>
        <dbReference type="ARBA" id="ARBA00002536"/>
    </source>
</evidence>
<evidence type="ECO:0000256" key="6">
    <source>
        <dbReference type="ARBA" id="ARBA00022967"/>
    </source>
</evidence>
<reference evidence="12 13" key="1">
    <citation type="submission" date="2019-01" db="EMBL/GenBank/DDBJ databases">
        <title>Lactibacter flavus gen. nov., sp. nov., a novel bacterium of the family Propionibacteriaceae isolated from raw milk and dairy products.</title>
        <authorList>
            <person name="Huptas C."/>
            <person name="Wenning M."/>
            <person name="Breitenwieser F."/>
            <person name="Doll E."/>
            <person name="Von Neubeck M."/>
            <person name="Busse H.-J."/>
            <person name="Scherer S."/>
        </authorList>
    </citation>
    <scope>NUCLEOTIDE SEQUENCE [LARGE SCALE GENOMIC DNA]</scope>
    <source>
        <strain evidence="12 13">KCTC 33808</strain>
    </source>
</reference>
<keyword evidence="13" id="KW-1185">Reference proteome</keyword>
<keyword evidence="5 11" id="KW-0812">Transmembrane</keyword>
<name>A0A4Q9KG05_9ACTN</name>
<comment type="function">
    <text evidence="1 10">Part of cytochrome c oxidase, its function is unknown.</text>
</comment>
<comment type="similarity">
    <text evidence="3 10">Belongs to the cytochrome c oxidase bacterial subunit CtaF family.</text>
</comment>
<sequence>MKTEAKLFLFMVVFFTIVTPIYVFMTWGDHGNYPEPIGTTVLILTLLFCAMIWGLLALTGRSTGPRPEDRKDGEIIEGAGALGFFPPTSIIPFWSTIAIAIMLLGAVFGWWLTLLGAGLGIYAALGWAYEYYVGDYQH</sequence>
<dbReference type="EMBL" id="SDMQ01000002">
    <property type="protein sequence ID" value="TBT87324.1"/>
    <property type="molecule type" value="Genomic_DNA"/>
</dbReference>
<dbReference type="GO" id="GO:0005886">
    <property type="term" value="C:plasma membrane"/>
    <property type="evidence" value="ECO:0007669"/>
    <property type="project" value="UniProtKB-SubCell"/>
</dbReference>
<evidence type="ECO:0000256" key="11">
    <source>
        <dbReference type="SAM" id="Phobius"/>
    </source>
</evidence>
<dbReference type="Proteomes" id="UP000292373">
    <property type="component" value="Unassembled WGS sequence"/>
</dbReference>
<dbReference type="GO" id="GO:0022900">
    <property type="term" value="P:electron transport chain"/>
    <property type="evidence" value="ECO:0007669"/>
    <property type="project" value="InterPro"/>
</dbReference>
<dbReference type="EC" id="7.1.1.9" evidence="10"/>
<evidence type="ECO:0000256" key="3">
    <source>
        <dbReference type="ARBA" id="ARBA00006870"/>
    </source>
</evidence>
<dbReference type="PIRSF" id="PIRSF017385">
    <property type="entry name" value="CtaF"/>
    <property type="match status" value="1"/>
</dbReference>
<comment type="subcellular location">
    <subcellularLocation>
        <location evidence="2">Cell membrane</location>
        <topology evidence="2">Multi-pass membrane protein</topology>
    </subcellularLocation>
</comment>
<evidence type="ECO:0000256" key="8">
    <source>
        <dbReference type="ARBA" id="ARBA00023136"/>
    </source>
</evidence>
<protein>
    <recommendedName>
        <fullName evidence="10">Cytochrome c oxidase polypeptide 4</fullName>
        <ecNumber evidence="10">7.1.1.9</ecNumber>
    </recommendedName>
    <alternativeName>
        <fullName evidence="10">Cytochrome aa3 subunit 4</fullName>
    </alternativeName>
    <alternativeName>
        <fullName evidence="10">Cytochrome c oxidase polypeptide IV</fullName>
    </alternativeName>
</protein>
<comment type="catalytic activity">
    <reaction evidence="9 10">
        <text>4 Fe(II)-[cytochrome c] + O2 + 8 H(+)(in) = 4 Fe(III)-[cytochrome c] + 2 H2O + 4 H(+)(out)</text>
        <dbReference type="Rhea" id="RHEA:11436"/>
        <dbReference type="Rhea" id="RHEA-COMP:10350"/>
        <dbReference type="Rhea" id="RHEA-COMP:14399"/>
        <dbReference type="ChEBI" id="CHEBI:15377"/>
        <dbReference type="ChEBI" id="CHEBI:15378"/>
        <dbReference type="ChEBI" id="CHEBI:15379"/>
        <dbReference type="ChEBI" id="CHEBI:29033"/>
        <dbReference type="ChEBI" id="CHEBI:29034"/>
        <dbReference type="EC" id="7.1.1.9"/>
    </reaction>
</comment>
<evidence type="ECO:0000256" key="4">
    <source>
        <dbReference type="ARBA" id="ARBA00022475"/>
    </source>
</evidence>
<dbReference type="OrthoDB" id="5244617at2"/>
<evidence type="ECO:0000256" key="2">
    <source>
        <dbReference type="ARBA" id="ARBA00004651"/>
    </source>
</evidence>
<feature type="transmembrane region" description="Helical" evidence="11">
    <location>
        <begin position="37"/>
        <end position="58"/>
    </location>
</feature>
<dbReference type="InterPro" id="IPR021050">
    <property type="entry name" value="Cyt_c_oxidase_su4_actinobac"/>
</dbReference>
<organism evidence="12 13">
    <name type="scientific">Propioniciclava sinopodophylli</name>
    <dbReference type="NCBI Taxonomy" id="1837344"/>
    <lineage>
        <taxon>Bacteria</taxon>
        <taxon>Bacillati</taxon>
        <taxon>Actinomycetota</taxon>
        <taxon>Actinomycetes</taxon>
        <taxon>Propionibacteriales</taxon>
        <taxon>Propionibacteriaceae</taxon>
        <taxon>Propioniciclava</taxon>
    </lineage>
</organism>
<evidence type="ECO:0000256" key="10">
    <source>
        <dbReference type="PIRNR" id="PIRNR017385"/>
    </source>
</evidence>
<evidence type="ECO:0000256" key="7">
    <source>
        <dbReference type="ARBA" id="ARBA00022989"/>
    </source>
</evidence>
<feature type="transmembrane region" description="Helical" evidence="11">
    <location>
        <begin position="110"/>
        <end position="129"/>
    </location>
</feature>
<dbReference type="RefSeq" id="WP_131167110.1">
    <property type="nucleotide sequence ID" value="NZ_SDMQ01000002.1"/>
</dbReference>
<evidence type="ECO:0000256" key="9">
    <source>
        <dbReference type="ARBA" id="ARBA00047816"/>
    </source>
</evidence>
<evidence type="ECO:0000256" key="5">
    <source>
        <dbReference type="ARBA" id="ARBA00022692"/>
    </source>
</evidence>
<feature type="transmembrane region" description="Helical" evidence="11">
    <location>
        <begin position="79"/>
        <end position="104"/>
    </location>
</feature>
<proteinExistence type="inferred from homology"/>
<comment type="caution">
    <text evidence="12">The sequence shown here is derived from an EMBL/GenBank/DDBJ whole genome shotgun (WGS) entry which is preliminary data.</text>
</comment>
<dbReference type="GO" id="GO:0004129">
    <property type="term" value="F:cytochrome-c oxidase activity"/>
    <property type="evidence" value="ECO:0007669"/>
    <property type="project" value="UniProtKB-EC"/>
</dbReference>
<dbReference type="AlphaFoldDB" id="A0A4Q9KG05"/>
<dbReference type="Pfam" id="PF12270">
    <property type="entry name" value="Cyt_c_ox_IV"/>
    <property type="match status" value="1"/>
</dbReference>
<feature type="transmembrane region" description="Helical" evidence="11">
    <location>
        <begin position="7"/>
        <end position="25"/>
    </location>
</feature>
<evidence type="ECO:0000313" key="12">
    <source>
        <dbReference type="EMBL" id="TBT87324.1"/>
    </source>
</evidence>
<comment type="subunit">
    <text evidence="10">Associates with subunits I, II and III to form cytochrome c oxidase.</text>
</comment>
<evidence type="ECO:0000313" key="13">
    <source>
        <dbReference type="Proteomes" id="UP000292373"/>
    </source>
</evidence>
<keyword evidence="6 10" id="KW-1278">Translocase</keyword>
<gene>
    <name evidence="12" type="ORF">ET989_03165</name>
</gene>
<keyword evidence="8 10" id="KW-0472">Membrane</keyword>
<accession>A0A4Q9KG05</accession>
<keyword evidence="7 11" id="KW-1133">Transmembrane helix</keyword>
<keyword evidence="4 10" id="KW-1003">Cell membrane</keyword>